<sequence>MDRSTIERELDACLLSDEEMALDWAAFPNPLPWIPAEELSAGNP</sequence>
<dbReference type="EMBL" id="WNZZ01000014">
    <property type="protein sequence ID" value="MUG24310.1"/>
    <property type="molecule type" value="Genomic_DNA"/>
</dbReference>
<evidence type="ECO:0000313" key="2">
    <source>
        <dbReference type="Proteomes" id="UP000442469"/>
    </source>
</evidence>
<name>A0A6N8EZS0_PAEMA</name>
<comment type="caution">
    <text evidence="1">The sequence shown here is derived from an EMBL/GenBank/DDBJ whole genome shotgun (WGS) entry which is preliminary data.</text>
</comment>
<reference evidence="1 2" key="1">
    <citation type="submission" date="2019-11" db="EMBL/GenBank/DDBJ databases">
        <title>Draft genome sequences of five Paenibacillus species of dairy origin.</title>
        <authorList>
            <person name="Olajide A.M."/>
            <person name="Chen S."/>
            <person name="Lapointe G."/>
        </authorList>
    </citation>
    <scope>NUCLEOTIDE SEQUENCE [LARGE SCALE GENOMIC DNA]</scope>
    <source>
        <strain evidence="1 2">3CT49</strain>
    </source>
</reference>
<protein>
    <submittedName>
        <fullName evidence="1">Uncharacterized protein</fullName>
    </submittedName>
</protein>
<organism evidence="1 2">
    <name type="scientific">Paenibacillus macerans</name>
    <name type="common">Bacillus macerans</name>
    <dbReference type="NCBI Taxonomy" id="44252"/>
    <lineage>
        <taxon>Bacteria</taxon>
        <taxon>Bacillati</taxon>
        <taxon>Bacillota</taxon>
        <taxon>Bacilli</taxon>
        <taxon>Bacillales</taxon>
        <taxon>Paenibacillaceae</taxon>
        <taxon>Paenibacillus</taxon>
    </lineage>
</organism>
<dbReference type="AlphaFoldDB" id="A0A6N8EZS0"/>
<accession>A0A6N8EZS0</accession>
<dbReference type="Proteomes" id="UP000442469">
    <property type="component" value="Unassembled WGS sequence"/>
</dbReference>
<dbReference type="RefSeq" id="WP_155620503.1">
    <property type="nucleotide sequence ID" value="NZ_CP086393.1"/>
</dbReference>
<evidence type="ECO:0000313" key="1">
    <source>
        <dbReference type="EMBL" id="MUG24310.1"/>
    </source>
</evidence>
<proteinExistence type="predicted"/>
<gene>
    <name evidence="1" type="ORF">GNQ08_18175</name>
</gene>